<comment type="caution">
    <text evidence="1">The sequence shown here is derived from an EMBL/GenBank/DDBJ whole genome shotgun (WGS) entry which is preliminary data.</text>
</comment>
<evidence type="ECO:0000313" key="2">
    <source>
        <dbReference type="Proteomes" id="UP000727907"/>
    </source>
</evidence>
<proteinExistence type="predicted"/>
<dbReference type="EMBL" id="JAHOPB010000002">
    <property type="protein sequence ID" value="MBU8876726.1"/>
    <property type="molecule type" value="Genomic_DNA"/>
</dbReference>
<name>A0ABS6IQW3_9HYPH</name>
<reference evidence="1 2" key="1">
    <citation type="submission" date="2021-06" db="EMBL/GenBank/DDBJ databases">
        <authorList>
            <person name="Lee D.H."/>
        </authorList>
    </citation>
    <scope>NUCLEOTIDE SEQUENCE [LARGE SCALE GENOMIC DNA]</scope>
    <source>
        <strain evidence="1 2">MMS21-HV4-11</strain>
    </source>
</reference>
<gene>
    <name evidence="1" type="ORF">KQ910_23325</name>
</gene>
<accession>A0ABS6IQW3</accession>
<evidence type="ECO:0000313" key="1">
    <source>
        <dbReference type="EMBL" id="MBU8876726.1"/>
    </source>
</evidence>
<keyword evidence="2" id="KW-1185">Reference proteome</keyword>
<dbReference type="Proteomes" id="UP000727907">
    <property type="component" value="Unassembled WGS sequence"/>
</dbReference>
<protein>
    <submittedName>
        <fullName evidence="1">Uncharacterized protein</fullName>
    </submittedName>
</protein>
<organism evidence="1 2">
    <name type="scientific">Reyranella humidisoli</name>
    <dbReference type="NCBI Taxonomy" id="2849149"/>
    <lineage>
        <taxon>Bacteria</taxon>
        <taxon>Pseudomonadati</taxon>
        <taxon>Pseudomonadota</taxon>
        <taxon>Alphaproteobacteria</taxon>
        <taxon>Hyphomicrobiales</taxon>
        <taxon>Reyranellaceae</taxon>
        <taxon>Reyranella</taxon>
    </lineage>
</organism>
<dbReference type="RefSeq" id="WP_216965742.1">
    <property type="nucleotide sequence ID" value="NZ_JAHOPB010000002.1"/>
</dbReference>
<sequence>MNWRDMLRNLFTAPAPNGNALPRIGRFDLGVCPGCRGLRLVDSPRCEHCGSTASVTADA</sequence>